<comment type="caution">
    <text evidence="5">The sequence shown here is derived from an EMBL/GenBank/DDBJ whole genome shotgun (WGS) entry which is preliminary data.</text>
</comment>
<evidence type="ECO:0000256" key="1">
    <source>
        <dbReference type="ARBA" id="ARBA00022737"/>
    </source>
</evidence>
<evidence type="ECO:0000256" key="3">
    <source>
        <dbReference type="ARBA" id="ARBA00023778"/>
    </source>
</evidence>
<dbReference type="SUPFAM" id="SSF81901">
    <property type="entry name" value="HCP-like"/>
    <property type="match status" value="1"/>
</dbReference>
<keyword evidence="2 4" id="KW-0802">TPR repeat</keyword>
<dbReference type="GO" id="GO:0036064">
    <property type="term" value="C:ciliary basal body"/>
    <property type="evidence" value="ECO:0007669"/>
    <property type="project" value="TreeGrafter"/>
</dbReference>
<evidence type="ECO:0008006" key="7">
    <source>
        <dbReference type="Google" id="ProtNLM"/>
    </source>
</evidence>
<dbReference type="PANTHER" id="PTHR44186">
    <property type="match status" value="1"/>
</dbReference>
<evidence type="ECO:0000256" key="2">
    <source>
        <dbReference type="ARBA" id="ARBA00022803"/>
    </source>
</evidence>
<dbReference type="InterPro" id="IPR019734">
    <property type="entry name" value="TPR_rpt"/>
</dbReference>
<evidence type="ECO:0000313" key="5">
    <source>
        <dbReference type="EMBL" id="GMS89340.1"/>
    </source>
</evidence>
<keyword evidence="6" id="KW-1185">Reference proteome</keyword>
<dbReference type="Proteomes" id="UP001432027">
    <property type="component" value="Unassembled WGS sequence"/>
</dbReference>
<feature type="non-terminal residue" evidence="5">
    <location>
        <position position="281"/>
    </location>
</feature>
<feature type="repeat" description="TPR" evidence="4">
    <location>
        <begin position="149"/>
        <end position="182"/>
    </location>
</feature>
<proteinExistence type="inferred from homology"/>
<dbReference type="Gene3D" id="1.25.40.10">
    <property type="entry name" value="Tetratricopeptide repeat domain"/>
    <property type="match status" value="1"/>
</dbReference>
<protein>
    <recommendedName>
        <fullName evidence="7">Bbs-8</fullName>
    </recommendedName>
</protein>
<dbReference type="Pfam" id="PF13181">
    <property type="entry name" value="TPR_8"/>
    <property type="match status" value="1"/>
</dbReference>
<dbReference type="EMBL" id="BTSX01000003">
    <property type="protein sequence ID" value="GMS89340.1"/>
    <property type="molecule type" value="Genomic_DNA"/>
</dbReference>
<dbReference type="SMART" id="SM00028">
    <property type="entry name" value="TPR"/>
    <property type="match status" value="4"/>
</dbReference>
<gene>
    <name evidence="5" type="ORF">PENTCL1PPCAC_11515</name>
</gene>
<evidence type="ECO:0000313" key="6">
    <source>
        <dbReference type="Proteomes" id="UP001432027"/>
    </source>
</evidence>
<name>A0AAV5TAD6_9BILA</name>
<dbReference type="GO" id="GO:0061512">
    <property type="term" value="P:protein localization to cilium"/>
    <property type="evidence" value="ECO:0007669"/>
    <property type="project" value="TreeGrafter"/>
</dbReference>
<dbReference type="InterPro" id="IPR011990">
    <property type="entry name" value="TPR-like_helical_dom_sf"/>
</dbReference>
<dbReference type="GO" id="GO:0060271">
    <property type="term" value="P:cilium assembly"/>
    <property type="evidence" value="ECO:0007669"/>
    <property type="project" value="TreeGrafter"/>
</dbReference>
<keyword evidence="1" id="KW-0677">Repeat</keyword>
<accession>A0AAV5TAD6</accession>
<comment type="similarity">
    <text evidence="3">Belongs to the BBS4 family.</text>
</comment>
<dbReference type="PROSITE" id="PS50005">
    <property type="entry name" value="TPR"/>
    <property type="match status" value="1"/>
</dbReference>
<reference evidence="5" key="1">
    <citation type="submission" date="2023-10" db="EMBL/GenBank/DDBJ databases">
        <title>Genome assembly of Pristionchus species.</title>
        <authorList>
            <person name="Yoshida K."/>
            <person name="Sommer R.J."/>
        </authorList>
    </citation>
    <scope>NUCLEOTIDE SEQUENCE</scope>
    <source>
        <strain evidence="5">RS0144</strain>
    </source>
</reference>
<dbReference type="PANTHER" id="PTHR44186:SF1">
    <property type="entry name" value="BARDET-BIEDL SYNDROME 4 PROTEIN"/>
    <property type="match status" value="1"/>
</dbReference>
<dbReference type="AlphaFoldDB" id="A0AAV5TAD6"/>
<evidence type="ECO:0000256" key="4">
    <source>
        <dbReference type="PROSITE-ProRule" id="PRU00339"/>
    </source>
</evidence>
<organism evidence="5 6">
    <name type="scientific">Pristionchus entomophagus</name>
    <dbReference type="NCBI Taxonomy" id="358040"/>
    <lineage>
        <taxon>Eukaryota</taxon>
        <taxon>Metazoa</taxon>
        <taxon>Ecdysozoa</taxon>
        <taxon>Nematoda</taxon>
        <taxon>Chromadorea</taxon>
        <taxon>Rhabditida</taxon>
        <taxon>Rhabditina</taxon>
        <taxon>Diplogasteromorpha</taxon>
        <taxon>Diplogasteroidea</taxon>
        <taxon>Neodiplogasteridae</taxon>
        <taxon>Pristionchus</taxon>
    </lineage>
</organism>
<sequence length="281" mass="31614">MSSIWLPNLKNRPELLRLQAGIFIDLGDLASAVAVYRSIIELEHEESGNYIEMGKLLLRMEDDEEGFAMFARALGYSSANPEALLGVGYVMQKNGDHDVALNKYRISAATNVYDGCLWNNIGMCLYAKGKFVSGISCLKKAAFLNPLEYKILYNLGLSHLAMNQLASSYHFLSASLSLKPNDGDILATLAIVLTRMKDPPNARKAYKKALEVMEKPDIEKMWNYSVFEFNDGELEAAREAVERLLEVVKIPENNEQEMMKGQAERIGLQIVEMMRMKNTEN</sequence>